<evidence type="ECO:0000313" key="3">
    <source>
        <dbReference type="Proteomes" id="UP000632766"/>
    </source>
</evidence>
<feature type="region of interest" description="Disordered" evidence="1">
    <location>
        <begin position="1"/>
        <end position="45"/>
    </location>
</feature>
<dbReference type="Proteomes" id="UP000632766">
    <property type="component" value="Unassembled WGS sequence"/>
</dbReference>
<name>A0A8J7HP69_9NOST</name>
<gene>
    <name evidence="2" type="ORF">I8748_14190</name>
</gene>
<feature type="compositionally biased region" description="Basic and acidic residues" evidence="1">
    <location>
        <begin position="1"/>
        <end position="33"/>
    </location>
</feature>
<comment type="caution">
    <text evidence="2">The sequence shown here is derived from an EMBL/GenBank/DDBJ whole genome shotgun (WGS) entry which is preliminary data.</text>
</comment>
<evidence type="ECO:0000256" key="1">
    <source>
        <dbReference type="SAM" id="MobiDB-lite"/>
    </source>
</evidence>
<feature type="compositionally biased region" description="Polar residues" evidence="1">
    <location>
        <begin position="36"/>
        <end position="45"/>
    </location>
</feature>
<keyword evidence="3" id="KW-1185">Reference proteome</keyword>
<evidence type="ECO:0000313" key="2">
    <source>
        <dbReference type="EMBL" id="MBH8563321.1"/>
    </source>
</evidence>
<dbReference type="AlphaFoldDB" id="A0A8J7HP69"/>
<protein>
    <submittedName>
        <fullName evidence="2">Uncharacterized protein</fullName>
    </submittedName>
</protein>
<organism evidence="2 3">
    <name type="scientific">Amazonocrinis nigriterrae CENA67</name>
    <dbReference type="NCBI Taxonomy" id="2794033"/>
    <lineage>
        <taxon>Bacteria</taxon>
        <taxon>Bacillati</taxon>
        <taxon>Cyanobacteriota</taxon>
        <taxon>Cyanophyceae</taxon>
        <taxon>Nostocales</taxon>
        <taxon>Nostocaceae</taxon>
        <taxon>Amazonocrinis</taxon>
        <taxon>Amazonocrinis nigriterrae</taxon>
    </lineage>
</organism>
<accession>A0A8J7HP69</accession>
<proteinExistence type="predicted"/>
<reference evidence="2 3" key="1">
    <citation type="journal article" date="2021" name="Int. J. Syst. Evol. Microbiol.">
        <title>Amazonocrinis nigriterrae gen. nov., sp. nov., Atlanticothrix silvestris gen. nov., sp. nov. and Dendronalium phyllosphericum gen. nov., sp. nov., nostocacean cyanobacteria from Brazilian environments.</title>
        <authorList>
            <person name="Alvarenga D.O."/>
            <person name="Andreote A.P.D."/>
            <person name="Branco L.H.Z."/>
            <person name="Delbaje E."/>
            <person name="Cruz R.B."/>
            <person name="Varani A.M."/>
            <person name="Fiore M.F."/>
        </authorList>
    </citation>
    <scope>NUCLEOTIDE SEQUENCE [LARGE SCALE GENOMIC DNA]</scope>
    <source>
        <strain evidence="2 3">CENA67</strain>
    </source>
</reference>
<dbReference type="EMBL" id="JAECZC010000023">
    <property type="protein sequence ID" value="MBH8563321.1"/>
    <property type="molecule type" value="Genomic_DNA"/>
</dbReference>
<dbReference type="RefSeq" id="WP_198125211.1">
    <property type="nucleotide sequence ID" value="NZ_JAECZC010000023.1"/>
</dbReference>
<sequence>MREPDAERRDRKGAGEQGRWGDGEMGSRGDGENYKWQMTTNTVLL</sequence>